<evidence type="ECO:0000313" key="6">
    <source>
        <dbReference type="Proteomes" id="UP000549394"/>
    </source>
</evidence>
<dbReference type="Gene3D" id="2.60.120.290">
    <property type="entry name" value="Spermadhesin, CUB domain"/>
    <property type="match status" value="1"/>
</dbReference>
<dbReference type="PROSITE" id="PS01180">
    <property type="entry name" value="CUB"/>
    <property type="match status" value="1"/>
</dbReference>
<dbReference type="InterPro" id="IPR000859">
    <property type="entry name" value="CUB_dom"/>
</dbReference>
<keyword evidence="6" id="KW-1185">Reference proteome</keyword>
<evidence type="ECO:0000256" key="2">
    <source>
        <dbReference type="ARBA" id="ARBA00023157"/>
    </source>
</evidence>
<dbReference type="InterPro" id="IPR035914">
    <property type="entry name" value="Sperma_CUB_dom_sf"/>
</dbReference>
<dbReference type="EMBL" id="CAJFCJ010000055">
    <property type="protein sequence ID" value="CAD5126512.1"/>
    <property type="molecule type" value="Genomic_DNA"/>
</dbReference>
<dbReference type="AlphaFoldDB" id="A0A7I8WE93"/>
<comment type="caution">
    <text evidence="3">Lacks conserved residue(s) required for the propagation of feature annotation.</text>
</comment>
<evidence type="ECO:0000313" key="5">
    <source>
        <dbReference type="EMBL" id="CAD5126512.1"/>
    </source>
</evidence>
<reference evidence="5 6" key="1">
    <citation type="submission" date="2020-08" db="EMBL/GenBank/DDBJ databases">
        <authorList>
            <person name="Hejnol A."/>
        </authorList>
    </citation>
    <scope>NUCLEOTIDE SEQUENCE [LARGE SCALE GENOMIC DNA]</scope>
</reference>
<evidence type="ECO:0000259" key="4">
    <source>
        <dbReference type="PROSITE" id="PS01180"/>
    </source>
</evidence>
<sequence>MTVEEEFNGVCIIKTASGVGSVAVEIDLSTPIPQLTTKTLKTRETSPKTATLFVNNKPVSCDNRTTQKVELDCNGKSYNIISSNPYLPNSDCLIHLIPPQGRKGTIYFKFKYFDIERHYACKFDYVEIIDDRGQSFKFCEDPIVGNKGNISLRMKPYSHEVDINKTYFISMKNSFKLIFKSDRYTQKTGFHLTTTLSCLPKTLPVRQVLCNWDNHDINIHCDMGDLRIISPISKTKNMEVEFEFLSFNLQRNTGMSYHVLTFSQNFRYIKYSGKANKVGSETNRISIFEGQYLKPPKLGTTYYINETGDLNINYFEGTDMGGSSFEMIARAKCIS</sequence>
<evidence type="ECO:0000256" key="3">
    <source>
        <dbReference type="PROSITE-ProRule" id="PRU00059"/>
    </source>
</evidence>
<dbReference type="Proteomes" id="UP000549394">
    <property type="component" value="Unassembled WGS sequence"/>
</dbReference>
<dbReference type="SUPFAM" id="SSF49854">
    <property type="entry name" value="Spermadhesin, CUB domain"/>
    <property type="match status" value="1"/>
</dbReference>
<dbReference type="CDD" id="cd00041">
    <property type="entry name" value="CUB"/>
    <property type="match status" value="1"/>
</dbReference>
<proteinExistence type="predicted"/>
<keyword evidence="1" id="KW-0677">Repeat</keyword>
<dbReference type="SMART" id="SM00042">
    <property type="entry name" value="CUB"/>
    <property type="match status" value="1"/>
</dbReference>
<keyword evidence="2" id="KW-1015">Disulfide bond</keyword>
<accession>A0A7I8WE93</accession>
<gene>
    <name evidence="5" type="ORF">DGYR_LOCUS13751</name>
</gene>
<dbReference type="PANTHER" id="PTHR24251:SF50">
    <property type="entry name" value="ATTRACTIN-LIKE 1A"/>
    <property type="match status" value="1"/>
</dbReference>
<feature type="domain" description="CUB" evidence="4">
    <location>
        <begin position="61"/>
        <end position="197"/>
    </location>
</feature>
<name>A0A7I8WE93_9ANNE</name>
<organism evidence="5 6">
    <name type="scientific">Dimorphilus gyrociliatus</name>
    <dbReference type="NCBI Taxonomy" id="2664684"/>
    <lineage>
        <taxon>Eukaryota</taxon>
        <taxon>Metazoa</taxon>
        <taxon>Spiralia</taxon>
        <taxon>Lophotrochozoa</taxon>
        <taxon>Annelida</taxon>
        <taxon>Polychaeta</taxon>
        <taxon>Polychaeta incertae sedis</taxon>
        <taxon>Dinophilidae</taxon>
        <taxon>Dimorphilus</taxon>
    </lineage>
</organism>
<dbReference type="PANTHER" id="PTHR24251">
    <property type="entry name" value="OVOCHYMASE-RELATED"/>
    <property type="match status" value="1"/>
</dbReference>
<dbReference type="Pfam" id="PF00431">
    <property type="entry name" value="CUB"/>
    <property type="match status" value="1"/>
</dbReference>
<evidence type="ECO:0000256" key="1">
    <source>
        <dbReference type="ARBA" id="ARBA00022737"/>
    </source>
</evidence>
<comment type="caution">
    <text evidence="5">The sequence shown here is derived from an EMBL/GenBank/DDBJ whole genome shotgun (WGS) entry which is preliminary data.</text>
</comment>
<protein>
    <submittedName>
        <fullName evidence="5">DgyrCDS14622</fullName>
    </submittedName>
</protein>